<feature type="domain" description="Ig-like" evidence="6">
    <location>
        <begin position="438"/>
        <end position="517"/>
    </location>
</feature>
<evidence type="ECO:0000313" key="7">
    <source>
        <dbReference type="EMBL" id="KAG9335399.1"/>
    </source>
</evidence>
<dbReference type="PANTHER" id="PTHR46013:SF4">
    <property type="entry name" value="B-CELL RECEPTOR CD22-RELATED"/>
    <property type="match status" value="1"/>
</dbReference>
<feature type="domain" description="Ig-like" evidence="6">
    <location>
        <begin position="188"/>
        <end position="260"/>
    </location>
</feature>
<evidence type="ECO:0000256" key="4">
    <source>
        <dbReference type="ARBA" id="ARBA00046458"/>
    </source>
</evidence>
<gene>
    <name evidence="7" type="ORF">JZ751_004720</name>
</gene>
<dbReference type="Pfam" id="PF13927">
    <property type="entry name" value="Ig_3"/>
    <property type="match status" value="1"/>
</dbReference>
<evidence type="ECO:0000313" key="8">
    <source>
        <dbReference type="Proteomes" id="UP000824540"/>
    </source>
</evidence>
<dbReference type="PROSITE" id="PS50835">
    <property type="entry name" value="IG_LIKE"/>
    <property type="match status" value="5"/>
</dbReference>
<comment type="caution">
    <text evidence="7">The sequence shown here is derived from an EMBL/GenBank/DDBJ whole genome shotgun (WGS) entry which is preliminary data.</text>
</comment>
<dbReference type="InterPro" id="IPR003599">
    <property type="entry name" value="Ig_sub"/>
</dbReference>
<evidence type="ECO:0000256" key="2">
    <source>
        <dbReference type="ARBA" id="ARBA00041781"/>
    </source>
</evidence>
<feature type="domain" description="Ig-like" evidence="6">
    <location>
        <begin position="269"/>
        <end position="337"/>
    </location>
</feature>
<dbReference type="Proteomes" id="UP000824540">
    <property type="component" value="Unassembled WGS sequence"/>
</dbReference>
<feature type="region of interest" description="Disordered" evidence="5">
    <location>
        <begin position="1"/>
        <end position="48"/>
    </location>
</feature>
<evidence type="ECO:0000256" key="5">
    <source>
        <dbReference type="SAM" id="MobiDB-lite"/>
    </source>
</evidence>
<comment type="subunit">
    <text evidence="4">Predominantly monomer of isoform CD22-beta. Also found as heterodimer of isoform CD22-beta and a shorter isoform. Interacts with PTPN6/SHP-1, LYN, SYK, PIK3R1/PIK3R2 and PLCG1 upon phosphorylation. Interacts with GRB2, INPP5D and SHC1 upon phosphorylation. May form a complex with INPP5D/SHIP, GRB2 and SHC1.</text>
</comment>
<dbReference type="SMART" id="SM00408">
    <property type="entry name" value="IGc2"/>
    <property type="match status" value="3"/>
</dbReference>
<dbReference type="Pfam" id="PF13895">
    <property type="entry name" value="Ig_2"/>
    <property type="match status" value="3"/>
</dbReference>
<name>A0A8T2N4Q4_9TELE</name>
<sequence>MALSHTAAQDTNRDNDESALNSTVQPANSSSQEDALYSNVKKSHPMSEDDIQYSSIRFSKLSASPRPSAPKAEDDSVVYSVVGQDGWSVTYTPERICASKGSTVDVSCTYSYPWKYSINGTLWFTNWPKYSDPEDLSENPQYRGRVHYLGNKNNDCRFRITGLTESDSATYRFRFLTNSEGGKYTGEPGVTLTVTDLQVSVYPVKLTVGHSVTLTCRTVCTLTGSPAFTWYRNGDVISYKTKYSFILASSDDRDLYSCAVRGYESFPSPAVSVRAEINSDTVREGQWVRLTCRTTCAHLSYSNSFRWYKNGQDLSETSEYLAFRASSERAGSYSCGVWYGSKYLLSPAVTLKVTCFRVDAHSNPVRDKWNISLTCKIFCTQLKNHKTITWYRNGQYLSYSNQEIQVTASSGAASRYSCAVRGYESLLCNEVTLREGCTKIQVKPEIVTEGESVTLTCIITCTHLGNSQAFTWYKNGEHVSSKNQDLQFRAMRGDSGSYSCAVQDGHNHLLSTAVTLSVNYPPTDTSVSVSPSGEIEEGSSVTLTCSSDANPPVHRYTWFKKTGAVTSERGTGESHTITNISSEDSGQYYC</sequence>
<feature type="domain" description="Ig-like" evidence="6">
    <location>
        <begin position="347"/>
        <end position="434"/>
    </location>
</feature>
<feature type="compositionally biased region" description="Polar residues" evidence="5">
    <location>
        <begin position="18"/>
        <end position="33"/>
    </location>
</feature>
<organism evidence="7 8">
    <name type="scientific">Albula glossodonta</name>
    <name type="common">roundjaw bonefish</name>
    <dbReference type="NCBI Taxonomy" id="121402"/>
    <lineage>
        <taxon>Eukaryota</taxon>
        <taxon>Metazoa</taxon>
        <taxon>Chordata</taxon>
        <taxon>Craniata</taxon>
        <taxon>Vertebrata</taxon>
        <taxon>Euteleostomi</taxon>
        <taxon>Actinopterygii</taxon>
        <taxon>Neopterygii</taxon>
        <taxon>Teleostei</taxon>
        <taxon>Albuliformes</taxon>
        <taxon>Albulidae</taxon>
        <taxon>Albula</taxon>
    </lineage>
</organism>
<evidence type="ECO:0000259" key="6">
    <source>
        <dbReference type="PROSITE" id="PS50835"/>
    </source>
</evidence>
<feature type="compositionally biased region" description="Polar residues" evidence="5">
    <location>
        <begin position="1"/>
        <end position="10"/>
    </location>
</feature>
<dbReference type="InterPro" id="IPR013783">
    <property type="entry name" value="Ig-like_fold"/>
</dbReference>
<evidence type="ECO:0000256" key="1">
    <source>
        <dbReference type="ARBA" id="ARBA00040106"/>
    </source>
</evidence>
<dbReference type="PANTHER" id="PTHR46013">
    <property type="entry name" value="VASCULAR CELL ADHESION MOLECULE 1"/>
    <property type="match status" value="1"/>
</dbReference>
<comment type="function">
    <text evidence="3">Most highly expressed siglec (sialic acid-binding immunoglobulin-like lectin) on B-cells that plays a role in various aspects of B-cell biology including differentiation, antigen presentation, and trafficking to bone marrow. Binds to alpha 2,6-linked sialic acid residues of surface molecules such as CD22 itself, CD45 and IgM in a cis configuration. Can also bind to ligands on other cells as an adhesion molecule in a trans configuration. Acts as an inhibitory coreceptor on the surface of B-cells and inhibits B-cell receptor induced signaling, characterized by inhibition of the calcium mobilization and cellular activation. Mechanistically, the immunoreceptor tyrosine-based inhibitory motif domain is phosphorylated by the Src kinase LYN, which in turn leads to the recruitment of the protein tyrosine phosphatase 1/PTPN6, leading to the negative regulation of BCR signaling. If this negative signaling from is of sufficient strength, apoptosis of the B-cell can be induced.</text>
</comment>
<dbReference type="Gene3D" id="2.60.40.10">
    <property type="entry name" value="Immunoglobulins"/>
    <property type="match status" value="6"/>
</dbReference>
<evidence type="ECO:0000256" key="3">
    <source>
        <dbReference type="ARBA" id="ARBA00045430"/>
    </source>
</evidence>
<feature type="domain" description="Ig-like" evidence="6">
    <location>
        <begin position="522"/>
        <end position="590"/>
    </location>
</feature>
<protein>
    <recommendedName>
        <fullName evidence="1">B-cell receptor CD22</fullName>
    </recommendedName>
    <alternativeName>
        <fullName evidence="2">Sialic acid-binding Ig-like lectin 2</fullName>
    </alternativeName>
</protein>
<dbReference type="InterPro" id="IPR036179">
    <property type="entry name" value="Ig-like_dom_sf"/>
</dbReference>
<keyword evidence="8" id="KW-1185">Reference proteome</keyword>
<dbReference type="SMART" id="SM00409">
    <property type="entry name" value="IG"/>
    <property type="match status" value="5"/>
</dbReference>
<accession>A0A8T2N4Q4</accession>
<dbReference type="OrthoDB" id="6780341at2759"/>
<dbReference type="InterPro" id="IPR007110">
    <property type="entry name" value="Ig-like_dom"/>
</dbReference>
<dbReference type="AlphaFoldDB" id="A0A8T2N4Q4"/>
<dbReference type="SUPFAM" id="SSF48726">
    <property type="entry name" value="Immunoglobulin"/>
    <property type="match status" value="5"/>
</dbReference>
<dbReference type="CDD" id="cd00096">
    <property type="entry name" value="Ig"/>
    <property type="match status" value="1"/>
</dbReference>
<feature type="non-terminal residue" evidence="7">
    <location>
        <position position="590"/>
    </location>
</feature>
<dbReference type="InterPro" id="IPR056386">
    <property type="entry name" value="Ig_CD22"/>
</dbReference>
<dbReference type="Pfam" id="PF24518">
    <property type="entry name" value="Ig_CD22"/>
    <property type="match status" value="1"/>
</dbReference>
<proteinExistence type="predicted"/>
<dbReference type="InterPro" id="IPR003598">
    <property type="entry name" value="Ig_sub2"/>
</dbReference>
<reference evidence="7" key="1">
    <citation type="thesis" date="2021" institute="BYU ScholarsArchive" country="Provo, UT, USA">
        <title>Applications of and Algorithms for Genome Assembly and Genomic Analyses with an Emphasis on Marine Teleosts.</title>
        <authorList>
            <person name="Pickett B.D."/>
        </authorList>
    </citation>
    <scope>NUCLEOTIDE SEQUENCE</scope>
    <source>
        <strain evidence="7">HI-2016</strain>
    </source>
</reference>
<dbReference type="EMBL" id="JAFBMS010000120">
    <property type="protein sequence ID" value="KAG9335399.1"/>
    <property type="molecule type" value="Genomic_DNA"/>
</dbReference>